<reference evidence="3" key="1">
    <citation type="journal article" date="2019" name="Int. J. Syst. Evol. Microbiol.">
        <title>The Global Catalogue of Microorganisms (GCM) 10K type strain sequencing project: providing services to taxonomists for standard genome sequencing and annotation.</title>
        <authorList>
            <consortium name="The Broad Institute Genomics Platform"/>
            <consortium name="The Broad Institute Genome Sequencing Center for Infectious Disease"/>
            <person name="Wu L."/>
            <person name="Ma J."/>
        </authorList>
    </citation>
    <scope>NUCLEOTIDE SEQUENCE [LARGE SCALE GENOMIC DNA]</scope>
    <source>
        <strain evidence="3">JCM 18409</strain>
    </source>
</reference>
<dbReference type="EMBL" id="BAABKB010000021">
    <property type="protein sequence ID" value="GAA5022136.1"/>
    <property type="molecule type" value="Genomic_DNA"/>
</dbReference>
<protein>
    <recommendedName>
        <fullName evidence="4">Phosphatidylinositol diacylglycerol-lyase</fullName>
    </recommendedName>
</protein>
<accession>A0ABP9J6M1</accession>
<dbReference type="InterPro" id="IPR017946">
    <property type="entry name" value="PLC-like_Pdiesterase_TIM-brl"/>
</dbReference>
<feature type="chain" id="PRO_5045676927" description="Phosphatidylinositol diacylglycerol-lyase" evidence="1">
    <location>
        <begin position="48"/>
        <end position="403"/>
    </location>
</feature>
<evidence type="ECO:0000313" key="2">
    <source>
        <dbReference type="EMBL" id="GAA5022136.1"/>
    </source>
</evidence>
<feature type="signal peptide" evidence="1">
    <location>
        <begin position="1"/>
        <end position="47"/>
    </location>
</feature>
<dbReference type="Proteomes" id="UP001501759">
    <property type="component" value="Unassembled WGS sequence"/>
</dbReference>
<gene>
    <name evidence="2" type="ORF">GCM10023335_53800</name>
</gene>
<dbReference type="SUPFAM" id="SSF51695">
    <property type="entry name" value="PLC-like phosphodiesterases"/>
    <property type="match status" value="1"/>
</dbReference>
<keyword evidence="3" id="KW-1185">Reference proteome</keyword>
<dbReference type="Gene3D" id="3.20.20.190">
    <property type="entry name" value="Phosphatidylinositol (PI) phosphodiesterase"/>
    <property type="match status" value="1"/>
</dbReference>
<organism evidence="2 3">
    <name type="scientific">Streptomyces siamensis</name>
    <dbReference type="NCBI Taxonomy" id="1274986"/>
    <lineage>
        <taxon>Bacteria</taxon>
        <taxon>Bacillati</taxon>
        <taxon>Actinomycetota</taxon>
        <taxon>Actinomycetes</taxon>
        <taxon>Kitasatosporales</taxon>
        <taxon>Streptomycetaceae</taxon>
        <taxon>Streptomyces</taxon>
    </lineage>
</organism>
<dbReference type="RefSeq" id="WP_345654528.1">
    <property type="nucleotide sequence ID" value="NZ_BAABKB010000021.1"/>
</dbReference>
<evidence type="ECO:0000313" key="3">
    <source>
        <dbReference type="Proteomes" id="UP001501759"/>
    </source>
</evidence>
<dbReference type="InterPro" id="IPR051057">
    <property type="entry name" value="PI-PLC_domain"/>
</dbReference>
<sequence>MKKRRATNGTGSRRSIHGTGLRRSTAALVALLLVAAALAIGGGPAQAAPAAPAGRASAATVDLSRWMGEMHGYLDDRPLNGIAMPGSHDSGSWSIPADPGLCTSGWSYDAASLDPRLAASISRAQSSSLTGQLDEGARYLDLRLCREGGQWRTFHGAPMGGLFFDGPSGEAASVKRWIDDHPSEVVVISVSAAVPAGADAGEPITRLRDLFGSRVATRTELSATSRYGDFVKAGKNVVLIDSSAAVDQPWAWHADSISDRGSYPTANPSWWEILKSFFSGSPPQQIYDQTLTLNEKALARDPGADQGRLFVLSSIVQPDLQIPQLFMIRLLSPFFPASVRDNYLMHLANGLNPQLVTKLQTQWRSPELARNMNIVAIDDLGHRPQGDLQRAVIDINTLAGHAT</sequence>
<evidence type="ECO:0000256" key="1">
    <source>
        <dbReference type="SAM" id="SignalP"/>
    </source>
</evidence>
<keyword evidence="1" id="KW-0732">Signal</keyword>
<proteinExistence type="predicted"/>
<comment type="caution">
    <text evidence="2">The sequence shown here is derived from an EMBL/GenBank/DDBJ whole genome shotgun (WGS) entry which is preliminary data.</text>
</comment>
<dbReference type="PANTHER" id="PTHR13593">
    <property type="match status" value="1"/>
</dbReference>
<dbReference type="PANTHER" id="PTHR13593:SF113">
    <property type="entry name" value="SI:DKEY-266F7.9"/>
    <property type="match status" value="1"/>
</dbReference>
<evidence type="ECO:0008006" key="4">
    <source>
        <dbReference type="Google" id="ProtNLM"/>
    </source>
</evidence>
<name>A0ABP9J6M1_9ACTN</name>